<dbReference type="InParanoid" id="J4GP21"/>
<dbReference type="OrthoDB" id="3230658at2759"/>
<reference evidence="2 3" key="1">
    <citation type="journal article" date="2012" name="Appl. Environ. Microbiol.">
        <title>Short-read sequencing for genomic analysis of the brown rot fungus Fibroporia radiculosa.</title>
        <authorList>
            <person name="Tang J.D."/>
            <person name="Perkins A.D."/>
            <person name="Sonstegard T.S."/>
            <person name="Schroeder S.G."/>
            <person name="Burgess S.C."/>
            <person name="Diehl S.V."/>
        </authorList>
    </citation>
    <scope>NUCLEOTIDE SEQUENCE [LARGE SCALE GENOMIC DNA]</scope>
    <source>
        <strain evidence="2 3">TFFH 294</strain>
    </source>
</reference>
<feature type="transmembrane region" description="Helical" evidence="1">
    <location>
        <begin position="130"/>
        <end position="150"/>
    </location>
</feature>
<feature type="transmembrane region" description="Helical" evidence="1">
    <location>
        <begin position="170"/>
        <end position="189"/>
    </location>
</feature>
<keyword evidence="1" id="KW-0812">Transmembrane</keyword>
<protein>
    <recommendedName>
        <fullName evidence="4">Glucose receptor Git3 N-terminal domain-containing protein</fullName>
    </recommendedName>
</protein>
<feature type="transmembrane region" description="Helical" evidence="1">
    <location>
        <begin position="229"/>
        <end position="248"/>
    </location>
</feature>
<dbReference type="AlphaFoldDB" id="J4GP21"/>
<dbReference type="RefSeq" id="XP_012181528.1">
    <property type="nucleotide sequence ID" value="XM_012326138.1"/>
</dbReference>
<feature type="transmembrane region" description="Helical" evidence="1">
    <location>
        <begin position="27"/>
        <end position="46"/>
    </location>
</feature>
<feature type="transmembrane region" description="Helical" evidence="1">
    <location>
        <begin position="254"/>
        <end position="274"/>
    </location>
</feature>
<keyword evidence="3" id="KW-1185">Reference proteome</keyword>
<evidence type="ECO:0000256" key="1">
    <source>
        <dbReference type="SAM" id="Phobius"/>
    </source>
</evidence>
<evidence type="ECO:0000313" key="3">
    <source>
        <dbReference type="Proteomes" id="UP000006352"/>
    </source>
</evidence>
<feature type="transmembrane region" description="Helical" evidence="1">
    <location>
        <begin position="105"/>
        <end position="123"/>
    </location>
</feature>
<organism evidence="2 3">
    <name type="scientific">Fibroporia radiculosa</name>
    <dbReference type="NCBI Taxonomy" id="599839"/>
    <lineage>
        <taxon>Eukaryota</taxon>
        <taxon>Fungi</taxon>
        <taxon>Dikarya</taxon>
        <taxon>Basidiomycota</taxon>
        <taxon>Agaricomycotina</taxon>
        <taxon>Agaricomycetes</taxon>
        <taxon>Polyporales</taxon>
        <taxon>Fibroporiaceae</taxon>
        <taxon>Fibroporia</taxon>
    </lineage>
</organism>
<keyword evidence="1" id="KW-0472">Membrane</keyword>
<evidence type="ECO:0000313" key="2">
    <source>
        <dbReference type="EMBL" id="CCM02245.1"/>
    </source>
</evidence>
<proteinExistence type="predicted"/>
<dbReference type="HOGENOM" id="CLU_060549_0_0_1"/>
<gene>
    <name evidence="2" type="ORF">FIBRA_04326</name>
</gene>
<feature type="transmembrane region" description="Helical" evidence="1">
    <location>
        <begin position="66"/>
        <end position="85"/>
    </location>
</feature>
<dbReference type="STRING" id="599839.J4GP21"/>
<sequence length="336" mass="37349">MSSPNCSQLPDPFNELSYVPISLVRQFQIGQFILAGSTGAMIWELLSNLSNDHALLFKHKINISTIVYYISRISTLAYVLVSVIFETAATGHCRALQKVDTTFMGLSVSSTCFLFYFRVAAVFNRNRYVMAGYLTVWLGVVGGSAALIASSTGGTIGPTEYCWTEQMYNWGGVIEIMVLIHDAVVFFGISGRLMRNAYIDLPPTKRMRSFLFGDYLQPISKALLRDGQLYYVVKIACDLPLIILFYITSLSLAYRTYFTIPGVILMNAVACYIYRNARFSVGQGAQSSRTGSETTTAYTVDTGINTIRIMKTTEVEHGKDYKIDTGEVQDIGSFSE</sequence>
<dbReference type="EMBL" id="HE797070">
    <property type="protein sequence ID" value="CCM02245.1"/>
    <property type="molecule type" value="Genomic_DNA"/>
</dbReference>
<evidence type="ECO:0008006" key="4">
    <source>
        <dbReference type="Google" id="ProtNLM"/>
    </source>
</evidence>
<keyword evidence="1" id="KW-1133">Transmembrane helix</keyword>
<accession>J4GP21</accession>
<name>J4GP21_9APHY</name>
<dbReference type="GeneID" id="24097156"/>
<dbReference type="Proteomes" id="UP000006352">
    <property type="component" value="Unassembled WGS sequence"/>
</dbReference>